<name>A0A392VC40_9FABA</name>
<reference evidence="1 2" key="1">
    <citation type="journal article" date="2018" name="Front. Plant Sci.">
        <title>Red Clover (Trifolium pratense) and Zigzag Clover (T. medium) - A Picture of Genomic Similarities and Differences.</title>
        <authorList>
            <person name="Dluhosova J."/>
            <person name="Istvanek J."/>
            <person name="Nedelnik J."/>
            <person name="Repkova J."/>
        </authorList>
    </citation>
    <scope>NUCLEOTIDE SEQUENCE [LARGE SCALE GENOMIC DNA]</scope>
    <source>
        <strain evidence="2">cv. 10/8</strain>
        <tissue evidence="1">Leaf</tissue>
    </source>
</reference>
<organism evidence="1 2">
    <name type="scientific">Trifolium medium</name>
    <dbReference type="NCBI Taxonomy" id="97028"/>
    <lineage>
        <taxon>Eukaryota</taxon>
        <taxon>Viridiplantae</taxon>
        <taxon>Streptophyta</taxon>
        <taxon>Embryophyta</taxon>
        <taxon>Tracheophyta</taxon>
        <taxon>Spermatophyta</taxon>
        <taxon>Magnoliopsida</taxon>
        <taxon>eudicotyledons</taxon>
        <taxon>Gunneridae</taxon>
        <taxon>Pentapetalae</taxon>
        <taxon>rosids</taxon>
        <taxon>fabids</taxon>
        <taxon>Fabales</taxon>
        <taxon>Fabaceae</taxon>
        <taxon>Papilionoideae</taxon>
        <taxon>50 kb inversion clade</taxon>
        <taxon>NPAAA clade</taxon>
        <taxon>Hologalegina</taxon>
        <taxon>IRL clade</taxon>
        <taxon>Trifolieae</taxon>
        <taxon>Trifolium</taxon>
    </lineage>
</organism>
<sequence>MKCRIKVRCNWEGKGEDKFRVKFVYFTMKDMNGRRLLNRYGAAVILNAIQNG</sequence>
<dbReference type="Proteomes" id="UP000265520">
    <property type="component" value="Unassembled WGS sequence"/>
</dbReference>
<keyword evidence="2" id="KW-1185">Reference proteome</keyword>
<evidence type="ECO:0000313" key="2">
    <source>
        <dbReference type="Proteomes" id="UP000265520"/>
    </source>
</evidence>
<comment type="caution">
    <text evidence="1">The sequence shown here is derived from an EMBL/GenBank/DDBJ whole genome shotgun (WGS) entry which is preliminary data.</text>
</comment>
<proteinExistence type="predicted"/>
<dbReference type="AlphaFoldDB" id="A0A392VC40"/>
<accession>A0A392VC40</accession>
<evidence type="ECO:0000313" key="1">
    <source>
        <dbReference type="EMBL" id="MCI84789.1"/>
    </source>
</evidence>
<protein>
    <submittedName>
        <fullName evidence="1">F-box family protein</fullName>
    </submittedName>
</protein>
<feature type="non-terminal residue" evidence="1">
    <location>
        <position position="52"/>
    </location>
</feature>
<dbReference type="EMBL" id="LXQA011099378">
    <property type="protein sequence ID" value="MCI84789.1"/>
    <property type="molecule type" value="Genomic_DNA"/>
</dbReference>